<dbReference type="EMBL" id="JAHLFV010000074">
    <property type="protein sequence ID" value="MBU3849592.1"/>
    <property type="molecule type" value="Genomic_DNA"/>
</dbReference>
<evidence type="ECO:0000313" key="1">
    <source>
        <dbReference type="EMBL" id="MBU3849592.1"/>
    </source>
</evidence>
<reference evidence="1" key="2">
    <citation type="submission" date="2021-04" db="EMBL/GenBank/DDBJ databases">
        <authorList>
            <person name="Gilroy R."/>
        </authorList>
    </citation>
    <scope>NUCLEOTIDE SEQUENCE</scope>
    <source>
        <strain evidence="1">Gambia15-2214</strain>
    </source>
</reference>
<name>A0A9E2L190_9SPIR</name>
<organism evidence="1 2">
    <name type="scientific">Candidatus Treponema excrementipullorum</name>
    <dbReference type="NCBI Taxonomy" id="2838768"/>
    <lineage>
        <taxon>Bacteria</taxon>
        <taxon>Pseudomonadati</taxon>
        <taxon>Spirochaetota</taxon>
        <taxon>Spirochaetia</taxon>
        <taxon>Spirochaetales</taxon>
        <taxon>Treponemataceae</taxon>
        <taxon>Treponema</taxon>
    </lineage>
</organism>
<sequence>MKRIILIMAALLVICIHSAFTWGVGIQGGSDIINGGNGVGGITFKLDTVDLIFGVEIPSFNPFAIGITADYWFFDKTIVEPLGWFFGVGGFVSAFIGNNSSAVGFGARVPVGLHLFPIDFFEIYLQGAPGIQITVANGVRPGFIFPLNLGLRFWF</sequence>
<proteinExistence type="predicted"/>
<dbReference type="Proteomes" id="UP000823914">
    <property type="component" value="Unassembled WGS sequence"/>
</dbReference>
<comment type="caution">
    <text evidence="1">The sequence shown here is derived from an EMBL/GenBank/DDBJ whole genome shotgun (WGS) entry which is preliminary data.</text>
</comment>
<evidence type="ECO:0000313" key="2">
    <source>
        <dbReference type="Proteomes" id="UP000823914"/>
    </source>
</evidence>
<evidence type="ECO:0008006" key="3">
    <source>
        <dbReference type="Google" id="ProtNLM"/>
    </source>
</evidence>
<reference evidence="1" key="1">
    <citation type="journal article" date="2021" name="PeerJ">
        <title>Extensive microbial diversity within the chicken gut microbiome revealed by metagenomics and culture.</title>
        <authorList>
            <person name="Gilroy R."/>
            <person name="Ravi A."/>
            <person name="Getino M."/>
            <person name="Pursley I."/>
            <person name="Horton D.L."/>
            <person name="Alikhan N.F."/>
            <person name="Baker D."/>
            <person name="Gharbi K."/>
            <person name="Hall N."/>
            <person name="Watson M."/>
            <person name="Adriaenssens E.M."/>
            <person name="Foster-Nyarko E."/>
            <person name="Jarju S."/>
            <person name="Secka A."/>
            <person name="Antonio M."/>
            <person name="Oren A."/>
            <person name="Chaudhuri R.R."/>
            <person name="La Ragione R."/>
            <person name="Hildebrand F."/>
            <person name="Pallen M.J."/>
        </authorList>
    </citation>
    <scope>NUCLEOTIDE SEQUENCE</scope>
    <source>
        <strain evidence="1">Gambia15-2214</strain>
    </source>
</reference>
<dbReference type="AlphaFoldDB" id="A0A9E2L190"/>
<protein>
    <recommendedName>
        <fullName evidence="3">DUF3996 domain-containing protein</fullName>
    </recommendedName>
</protein>
<gene>
    <name evidence="1" type="ORF">IAA16_03405</name>
</gene>
<accession>A0A9E2L190</accession>